<evidence type="ECO:0000256" key="2">
    <source>
        <dbReference type="ARBA" id="ARBA00022801"/>
    </source>
</evidence>
<accession>A0ABW2PS87</accession>
<keyword evidence="5" id="KW-1185">Reference proteome</keyword>
<comment type="caution">
    <text evidence="4">The sequence shown here is derived from an EMBL/GenBank/DDBJ whole genome shotgun (WGS) entry which is preliminary data.</text>
</comment>
<evidence type="ECO:0000313" key="4">
    <source>
        <dbReference type="EMBL" id="MFC7391447.1"/>
    </source>
</evidence>
<dbReference type="InterPro" id="IPR036380">
    <property type="entry name" value="Isochorismatase-like_sf"/>
</dbReference>
<name>A0ABW2PS87_9BACL</name>
<organism evidence="4 5">
    <name type="scientific">Scopulibacillus cellulosilyticus</name>
    <dbReference type="NCBI Taxonomy" id="2665665"/>
    <lineage>
        <taxon>Bacteria</taxon>
        <taxon>Bacillati</taxon>
        <taxon>Bacillota</taxon>
        <taxon>Bacilli</taxon>
        <taxon>Bacillales</taxon>
        <taxon>Sporolactobacillaceae</taxon>
        <taxon>Scopulibacillus</taxon>
    </lineage>
</organism>
<comment type="similarity">
    <text evidence="1">Belongs to the isochorismatase family.</text>
</comment>
<dbReference type="PANTHER" id="PTHR43540:SF1">
    <property type="entry name" value="ISOCHORISMATASE HYDROLASE"/>
    <property type="match status" value="1"/>
</dbReference>
<evidence type="ECO:0000259" key="3">
    <source>
        <dbReference type="Pfam" id="PF00857"/>
    </source>
</evidence>
<dbReference type="InterPro" id="IPR000868">
    <property type="entry name" value="Isochorismatase-like_dom"/>
</dbReference>
<dbReference type="EMBL" id="JBHTCO010000001">
    <property type="protein sequence ID" value="MFC7391447.1"/>
    <property type="molecule type" value="Genomic_DNA"/>
</dbReference>
<dbReference type="SUPFAM" id="SSF52499">
    <property type="entry name" value="Isochorismatase-like hydrolases"/>
    <property type="match status" value="1"/>
</dbReference>
<dbReference type="Gene3D" id="3.40.50.850">
    <property type="entry name" value="Isochorismatase-like"/>
    <property type="match status" value="1"/>
</dbReference>
<feature type="domain" description="Isochorismatase-like" evidence="3">
    <location>
        <begin position="8"/>
        <end position="180"/>
    </location>
</feature>
<sequence length="186" mass="20936">MQKLPENTALIIIDVQKGFNDPSWGKRNNPDAEVKIERILNNFREKNRPVIHIQHLSQKADSPLRSGSPGSEFKDNVKPLMGEPIFQKRVNSAFIGTNLEQYLKENEYHTVVIVGLTTDHCVSTTTRMASNLGFNVYLISDATATFDKVGFDGTHYAAEELHKVNLASLHNEFATVMDTETLLKHL</sequence>
<dbReference type="PANTHER" id="PTHR43540">
    <property type="entry name" value="PEROXYUREIDOACRYLATE/UREIDOACRYLATE AMIDOHYDROLASE-RELATED"/>
    <property type="match status" value="1"/>
</dbReference>
<protein>
    <submittedName>
        <fullName evidence="4">Cysteine hydrolase family protein</fullName>
        <ecNumber evidence="4">3.-.-.-</ecNumber>
    </submittedName>
</protein>
<dbReference type="CDD" id="cd01014">
    <property type="entry name" value="nicotinamidase_related"/>
    <property type="match status" value="1"/>
</dbReference>
<dbReference type="GO" id="GO:0016787">
    <property type="term" value="F:hydrolase activity"/>
    <property type="evidence" value="ECO:0007669"/>
    <property type="project" value="UniProtKB-KW"/>
</dbReference>
<keyword evidence="2 4" id="KW-0378">Hydrolase</keyword>
<evidence type="ECO:0000256" key="1">
    <source>
        <dbReference type="ARBA" id="ARBA00006336"/>
    </source>
</evidence>
<dbReference type="EC" id="3.-.-.-" evidence="4"/>
<dbReference type="Proteomes" id="UP001596505">
    <property type="component" value="Unassembled WGS sequence"/>
</dbReference>
<dbReference type="Pfam" id="PF00857">
    <property type="entry name" value="Isochorismatase"/>
    <property type="match status" value="1"/>
</dbReference>
<evidence type="ECO:0000313" key="5">
    <source>
        <dbReference type="Proteomes" id="UP001596505"/>
    </source>
</evidence>
<reference evidence="5" key="1">
    <citation type="journal article" date="2019" name="Int. J. Syst. Evol. Microbiol.">
        <title>The Global Catalogue of Microorganisms (GCM) 10K type strain sequencing project: providing services to taxonomists for standard genome sequencing and annotation.</title>
        <authorList>
            <consortium name="The Broad Institute Genomics Platform"/>
            <consortium name="The Broad Institute Genome Sequencing Center for Infectious Disease"/>
            <person name="Wu L."/>
            <person name="Ma J."/>
        </authorList>
    </citation>
    <scope>NUCLEOTIDE SEQUENCE [LARGE SCALE GENOMIC DNA]</scope>
    <source>
        <strain evidence="5">CGMCC 1.16305</strain>
    </source>
</reference>
<gene>
    <name evidence="4" type="ORF">ACFQRG_00285</name>
</gene>
<dbReference type="RefSeq" id="WP_380962444.1">
    <property type="nucleotide sequence ID" value="NZ_JBHTCO010000001.1"/>
</dbReference>
<dbReference type="InterPro" id="IPR050272">
    <property type="entry name" value="Isochorismatase-like_hydrls"/>
</dbReference>
<proteinExistence type="inferred from homology"/>